<evidence type="ECO:0000259" key="2">
    <source>
        <dbReference type="Pfam" id="PF07238"/>
    </source>
</evidence>
<dbReference type="RefSeq" id="WP_221425633.1">
    <property type="nucleotide sequence ID" value="NZ_CP081295.1"/>
</dbReference>
<feature type="domain" description="PilZ" evidence="2">
    <location>
        <begin position="169"/>
        <end position="242"/>
    </location>
</feature>
<proteinExistence type="predicted"/>
<reference evidence="3 4" key="1">
    <citation type="submission" date="2021-08" db="EMBL/GenBank/DDBJ databases">
        <title>Comparative Genomics Analysis of the Genus Qipengyuania Reveals Extensive Genetic Diversity and Metabolic Versatility, Including the Description of Fifteen Novel Species.</title>
        <authorList>
            <person name="Liu Y."/>
        </authorList>
    </citation>
    <scope>NUCLEOTIDE SEQUENCE [LARGE SCALE GENOMIC DNA]</scope>
    <source>
        <strain evidence="3 4">1NDH13</strain>
    </source>
</reference>
<dbReference type="EMBL" id="CP081295">
    <property type="protein sequence ID" value="QZD90159.1"/>
    <property type="molecule type" value="Genomic_DNA"/>
</dbReference>
<keyword evidence="4" id="KW-1185">Reference proteome</keyword>
<evidence type="ECO:0000313" key="4">
    <source>
        <dbReference type="Proteomes" id="UP000824281"/>
    </source>
</evidence>
<protein>
    <submittedName>
        <fullName evidence="3">PilZ domain-containing protein</fullName>
    </submittedName>
</protein>
<evidence type="ECO:0000256" key="1">
    <source>
        <dbReference type="SAM" id="MobiDB-lite"/>
    </source>
</evidence>
<dbReference type="Pfam" id="PF07238">
    <property type="entry name" value="PilZ"/>
    <property type="match status" value="2"/>
</dbReference>
<dbReference type="Proteomes" id="UP000824281">
    <property type="component" value="Chromosome"/>
</dbReference>
<dbReference type="Gene3D" id="2.40.10.220">
    <property type="entry name" value="predicted glycosyltransferase like domains"/>
    <property type="match status" value="1"/>
</dbReference>
<feature type="domain" description="PilZ" evidence="2">
    <location>
        <begin position="50"/>
        <end position="127"/>
    </location>
</feature>
<accession>A0ABX8ZMI3</accession>
<gene>
    <name evidence="3" type="ORF">K3148_01760</name>
</gene>
<feature type="region of interest" description="Disordered" evidence="1">
    <location>
        <begin position="314"/>
        <end position="333"/>
    </location>
</feature>
<dbReference type="InterPro" id="IPR009875">
    <property type="entry name" value="PilZ_domain"/>
</dbReference>
<organism evidence="3 4">
    <name type="scientific">Qipengyuania aurantiaca</name>
    <dbReference type="NCBI Taxonomy" id="2867233"/>
    <lineage>
        <taxon>Bacteria</taxon>
        <taxon>Pseudomonadati</taxon>
        <taxon>Pseudomonadota</taxon>
        <taxon>Alphaproteobacteria</taxon>
        <taxon>Sphingomonadales</taxon>
        <taxon>Erythrobacteraceae</taxon>
        <taxon>Qipengyuania</taxon>
    </lineage>
</organism>
<dbReference type="SUPFAM" id="SSF141371">
    <property type="entry name" value="PilZ domain-like"/>
    <property type="match status" value="2"/>
</dbReference>
<name>A0ABX8ZMI3_9SPHN</name>
<evidence type="ECO:0000313" key="3">
    <source>
        <dbReference type="EMBL" id="QZD90159.1"/>
    </source>
</evidence>
<sequence>MNFWRKDISEDDAQTRADVIIQKKKRKQDPKASGLGAVAIPRNGPRAVHQRNEDRHVLRGKTARADIGGNIHEVSLLNLSSNGVMIEGDLAVDIGEEVYLSIEECAPITTAVRWLRAGRIGLEFIAETVIIAEAGVQEYVVKTIRRELEESGAASKMAVGSERRDISARHNLVFVAKLRWDAREATARLRNISRTGAMIALADPADIAVGEEVTLSLANAGDVAARVRWASDRQFGLEFLDEFDVSLLVKEHCAELEAEDDAGGLGRSKEPWSPAAEDFDVANMRLGKVENPHEAPAMRYGRLTLDEVYATLYPNGKPAGAAEEAEQSPGADG</sequence>